<dbReference type="PROSITE" id="PS01124">
    <property type="entry name" value="HTH_ARAC_FAMILY_2"/>
    <property type="match status" value="1"/>
</dbReference>
<keyword evidence="3" id="KW-0804">Transcription</keyword>
<dbReference type="SMART" id="SM00342">
    <property type="entry name" value="HTH_ARAC"/>
    <property type="match status" value="1"/>
</dbReference>
<keyword evidence="2" id="KW-0238">DNA-binding</keyword>
<feature type="domain" description="HTH araC/xylS-type" evidence="4">
    <location>
        <begin position="142"/>
        <end position="240"/>
    </location>
</feature>
<evidence type="ECO:0000256" key="1">
    <source>
        <dbReference type="ARBA" id="ARBA00023015"/>
    </source>
</evidence>
<dbReference type="EMBL" id="DVGD01000048">
    <property type="protein sequence ID" value="HIR09095.1"/>
    <property type="molecule type" value="Genomic_DNA"/>
</dbReference>
<dbReference type="Pfam" id="PF12833">
    <property type="entry name" value="HTH_18"/>
    <property type="match status" value="1"/>
</dbReference>
<reference evidence="5" key="2">
    <citation type="journal article" date="2021" name="PeerJ">
        <title>Extensive microbial diversity within the chicken gut microbiome revealed by metagenomics and culture.</title>
        <authorList>
            <person name="Gilroy R."/>
            <person name="Ravi A."/>
            <person name="Getino M."/>
            <person name="Pursley I."/>
            <person name="Horton D.L."/>
            <person name="Alikhan N.F."/>
            <person name="Baker D."/>
            <person name="Gharbi K."/>
            <person name="Hall N."/>
            <person name="Watson M."/>
            <person name="Adriaenssens E.M."/>
            <person name="Foster-Nyarko E."/>
            <person name="Jarju S."/>
            <person name="Secka A."/>
            <person name="Antonio M."/>
            <person name="Oren A."/>
            <person name="Chaudhuri R.R."/>
            <person name="La Ragione R."/>
            <person name="Hildebrand F."/>
            <person name="Pallen M.J."/>
        </authorList>
    </citation>
    <scope>NUCLEOTIDE SEQUENCE</scope>
    <source>
        <strain evidence="5">ChiHjej9B8-7071</strain>
    </source>
</reference>
<dbReference type="GO" id="GO:0003700">
    <property type="term" value="F:DNA-binding transcription factor activity"/>
    <property type="evidence" value="ECO:0007669"/>
    <property type="project" value="InterPro"/>
</dbReference>
<dbReference type="GO" id="GO:0043565">
    <property type="term" value="F:sequence-specific DNA binding"/>
    <property type="evidence" value="ECO:0007669"/>
    <property type="project" value="InterPro"/>
</dbReference>
<dbReference type="PANTHER" id="PTHR43280:SF34">
    <property type="entry name" value="ARAC-FAMILY TRANSCRIPTIONAL REGULATOR"/>
    <property type="match status" value="1"/>
</dbReference>
<evidence type="ECO:0000313" key="5">
    <source>
        <dbReference type="EMBL" id="HIR09095.1"/>
    </source>
</evidence>
<evidence type="ECO:0000256" key="3">
    <source>
        <dbReference type="ARBA" id="ARBA00023163"/>
    </source>
</evidence>
<reference evidence="5" key="1">
    <citation type="submission" date="2020-10" db="EMBL/GenBank/DDBJ databases">
        <authorList>
            <person name="Gilroy R."/>
        </authorList>
    </citation>
    <scope>NUCLEOTIDE SEQUENCE</scope>
    <source>
        <strain evidence="5">ChiHjej9B8-7071</strain>
    </source>
</reference>
<dbReference type="InterPro" id="IPR018060">
    <property type="entry name" value="HTH_AraC"/>
</dbReference>
<sequence>MQQENYWTPLDLDVDSITTRHRNPGEEYLFYRAVAAGQIGLVQDNCSRGRFENPEGVGLLSTDPLANIKYHFVITAAMITRFCTEGGMALEEAFCLSDSYILKMDRCTNIAEVVLLHDQMCLDYAGRMRLLKKFAASSKQVAEAIDYIYLHILERITINDLANAIAISPAYLSRIFKQEIGVSVSDYIRQRKLEVAKNMLRFSDMDLVEIASYLSYSSQSHFIQHFRQQTGMTPKAYRNANYMNNWNVNREEDHPPSEE</sequence>
<dbReference type="PRINTS" id="PR00032">
    <property type="entry name" value="HTHARAC"/>
</dbReference>
<organism evidence="5 6">
    <name type="scientific">Candidatus Avoscillospira stercoripullorum</name>
    <dbReference type="NCBI Taxonomy" id="2840709"/>
    <lineage>
        <taxon>Bacteria</taxon>
        <taxon>Bacillati</taxon>
        <taxon>Bacillota</taxon>
        <taxon>Clostridia</taxon>
        <taxon>Eubacteriales</taxon>
        <taxon>Oscillospiraceae</taxon>
        <taxon>Oscillospiraceae incertae sedis</taxon>
        <taxon>Candidatus Avoscillospira</taxon>
    </lineage>
</organism>
<evidence type="ECO:0000256" key="2">
    <source>
        <dbReference type="ARBA" id="ARBA00023125"/>
    </source>
</evidence>
<dbReference type="InterPro" id="IPR009057">
    <property type="entry name" value="Homeodomain-like_sf"/>
</dbReference>
<name>A0A9D1A8L2_9FIRM</name>
<dbReference type="Gene3D" id="1.10.10.60">
    <property type="entry name" value="Homeodomain-like"/>
    <property type="match status" value="2"/>
</dbReference>
<dbReference type="PANTHER" id="PTHR43280">
    <property type="entry name" value="ARAC-FAMILY TRANSCRIPTIONAL REGULATOR"/>
    <property type="match status" value="1"/>
</dbReference>
<dbReference type="AlphaFoldDB" id="A0A9D1A8L2"/>
<evidence type="ECO:0000313" key="6">
    <source>
        <dbReference type="Proteomes" id="UP000824258"/>
    </source>
</evidence>
<gene>
    <name evidence="5" type="ORF">IAA70_01680</name>
</gene>
<accession>A0A9D1A8L2</accession>
<dbReference type="Proteomes" id="UP000824258">
    <property type="component" value="Unassembled WGS sequence"/>
</dbReference>
<comment type="caution">
    <text evidence="5">The sequence shown here is derived from an EMBL/GenBank/DDBJ whole genome shotgun (WGS) entry which is preliminary data.</text>
</comment>
<dbReference type="SUPFAM" id="SSF46689">
    <property type="entry name" value="Homeodomain-like"/>
    <property type="match status" value="2"/>
</dbReference>
<dbReference type="InterPro" id="IPR020449">
    <property type="entry name" value="Tscrpt_reg_AraC-type_HTH"/>
</dbReference>
<proteinExistence type="predicted"/>
<evidence type="ECO:0000259" key="4">
    <source>
        <dbReference type="PROSITE" id="PS01124"/>
    </source>
</evidence>
<keyword evidence="1" id="KW-0805">Transcription regulation</keyword>
<protein>
    <submittedName>
        <fullName evidence="5">Helix-turn-helix transcriptional regulator</fullName>
    </submittedName>
</protein>